<sequence length="118" mass="12479">MIRTLCLGLVAACLTAAPALAEDRSEQVASCMISHATEADIAQMKQLMLLALQEKKSEATGVLGALMLTAGLSASGNCGVGFNEVGTPMFEYAMRLYGEHLGTVVLERSLEAMDLPMQ</sequence>
<evidence type="ECO:0000256" key="1">
    <source>
        <dbReference type="SAM" id="SignalP"/>
    </source>
</evidence>
<protein>
    <recommendedName>
        <fullName evidence="4">Lipoprotein</fullName>
    </recommendedName>
</protein>
<name>A0A059FFT2_9PROT</name>
<dbReference type="PATRIC" id="fig|1280950.3.peg.2949"/>
<dbReference type="eggNOG" id="ENOG503019Y">
    <property type="taxonomic scope" value="Bacteria"/>
</dbReference>
<keyword evidence="3" id="KW-1185">Reference proteome</keyword>
<dbReference type="STRING" id="1280950.HJO_14687"/>
<reference evidence="2 3" key="1">
    <citation type="journal article" date="2014" name="Antonie Van Leeuwenhoek">
        <title>Hyphomonas beringensis sp. nov. and Hyphomonas chukchiensis sp. nov., isolated from surface seawater of the Bering Sea and Chukchi Sea.</title>
        <authorList>
            <person name="Li C."/>
            <person name="Lai Q."/>
            <person name="Li G."/>
            <person name="Dong C."/>
            <person name="Wang J."/>
            <person name="Liao Y."/>
            <person name="Shao Z."/>
        </authorList>
    </citation>
    <scope>NUCLEOTIDE SEQUENCE [LARGE SCALE GENOMIC DNA]</scope>
    <source>
        <strain evidence="2 3">MHS-2</strain>
    </source>
</reference>
<dbReference type="OrthoDB" id="7620071at2"/>
<dbReference type="RefSeq" id="WP_035618308.1">
    <property type="nucleotide sequence ID" value="NZ_ARYK01000008.1"/>
</dbReference>
<keyword evidence="1" id="KW-0732">Signal</keyword>
<evidence type="ECO:0000313" key="3">
    <source>
        <dbReference type="Proteomes" id="UP000025171"/>
    </source>
</evidence>
<evidence type="ECO:0000313" key="2">
    <source>
        <dbReference type="EMBL" id="KCZ89474.1"/>
    </source>
</evidence>
<comment type="caution">
    <text evidence="2">The sequence shown here is derived from an EMBL/GenBank/DDBJ whole genome shotgun (WGS) entry which is preliminary data.</text>
</comment>
<proteinExistence type="predicted"/>
<dbReference type="AlphaFoldDB" id="A0A059FFT2"/>
<feature type="signal peptide" evidence="1">
    <location>
        <begin position="1"/>
        <end position="21"/>
    </location>
</feature>
<feature type="chain" id="PRO_5001578044" description="Lipoprotein" evidence="1">
    <location>
        <begin position="22"/>
        <end position="118"/>
    </location>
</feature>
<evidence type="ECO:0008006" key="4">
    <source>
        <dbReference type="Google" id="ProtNLM"/>
    </source>
</evidence>
<accession>A0A059FFT2</accession>
<organism evidence="2 3">
    <name type="scientific">Hyphomonas johnsonii MHS-2</name>
    <dbReference type="NCBI Taxonomy" id="1280950"/>
    <lineage>
        <taxon>Bacteria</taxon>
        <taxon>Pseudomonadati</taxon>
        <taxon>Pseudomonadota</taxon>
        <taxon>Alphaproteobacteria</taxon>
        <taxon>Hyphomonadales</taxon>
        <taxon>Hyphomonadaceae</taxon>
        <taxon>Hyphomonas</taxon>
    </lineage>
</organism>
<gene>
    <name evidence="2" type="ORF">HJO_14687</name>
</gene>
<dbReference type="EMBL" id="ARYK01000008">
    <property type="protein sequence ID" value="KCZ89474.1"/>
    <property type="molecule type" value="Genomic_DNA"/>
</dbReference>
<dbReference type="Proteomes" id="UP000025171">
    <property type="component" value="Unassembled WGS sequence"/>
</dbReference>